<dbReference type="InterPro" id="IPR013825">
    <property type="entry name" value="Topo_IA_cen_sub2"/>
</dbReference>
<organism evidence="6 7">
    <name type="scientific">Candidatus Lumbricidiphila eiseniae</name>
    <dbReference type="NCBI Taxonomy" id="1969409"/>
    <lineage>
        <taxon>Bacteria</taxon>
        <taxon>Bacillati</taxon>
        <taxon>Actinomycetota</taxon>
        <taxon>Actinomycetes</taxon>
        <taxon>Micrococcales</taxon>
        <taxon>Microbacteriaceae</taxon>
        <taxon>Candidatus Lumbricidiphila</taxon>
    </lineage>
</organism>
<dbReference type="Gene3D" id="1.10.460.10">
    <property type="entry name" value="Topoisomerase I, domain 2"/>
    <property type="match status" value="2"/>
</dbReference>
<accession>A0A2A6FRG6</accession>
<dbReference type="Pfam" id="PF01131">
    <property type="entry name" value="Topoisom_bac"/>
    <property type="match status" value="1"/>
</dbReference>
<dbReference type="SMART" id="SM00437">
    <property type="entry name" value="TOP1Ac"/>
    <property type="match status" value="1"/>
</dbReference>
<dbReference type="Gene3D" id="3.40.50.140">
    <property type="match status" value="1"/>
</dbReference>
<dbReference type="SUPFAM" id="SSF56712">
    <property type="entry name" value="Prokaryotic type I DNA topoisomerase"/>
    <property type="match status" value="1"/>
</dbReference>
<dbReference type="AlphaFoldDB" id="A0A2A6FRG6"/>
<dbReference type="InterPro" id="IPR023405">
    <property type="entry name" value="Topo_IA_core_domain"/>
</dbReference>
<dbReference type="GO" id="GO:0003917">
    <property type="term" value="F:DNA topoisomerase type I (single strand cut, ATP-independent) activity"/>
    <property type="evidence" value="ECO:0007669"/>
    <property type="project" value="InterPro"/>
</dbReference>
<dbReference type="Gene3D" id="2.70.20.10">
    <property type="entry name" value="Topoisomerase I, domain 3"/>
    <property type="match status" value="1"/>
</dbReference>
<dbReference type="GO" id="GO:0006281">
    <property type="term" value="P:DNA repair"/>
    <property type="evidence" value="ECO:0007669"/>
    <property type="project" value="TreeGrafter"/>
</dbReference>
<dbReference type="GO" id="GO:0043597">
    <property type="term" value="C:cytoplasmic replication fork"/>
    <property type="evidence" value="ECO:0007669"/>
    <property type="project" value="TreeGrafter"/>
</dbReference>
<reference evidence="7" key="1">
    <citation type="submission" date="2017-03" db="EMBL/GenBank/DDBJ databases">
        <authorList>
            <person name="Lund M.B."/>
        </authorList>
    </citation>
    <scope>NUCLEOTIDE SEQUENCE [LARGE SCALE GENOMIC DNA]</scope>
</reference>
<dbReference type="Pfam" id="PF01751">
    <property type="entry name" value="Toprim"/>
    <property type="match status" value="1"/>
</dbReference>
<dbReference type="Gene3D" id="1.10.290.10">
    <property type="entry name" value="Topoisomerase I, domain 4"/>
    <property type="match status" value="1"/>
</dbReference>
<evidence type="ECO:0000256" key="2">
    <source>
        <dbReference type="ARBA" id="ARBA00023125"/>
    </source>
</evidence>
<gene>
    <name evidence="6" type="ORF">B5766_05240</name>
</gene>
<keyword evidence="1" id="KW-0799">Topoisomerase</keyword>
<comment type="caution">
    <text evidence="6">The sequence shown here is derived from an EMBL/GenBank/DDBJ whole genome shotgun (WGS) entry which is preliminary data.</text>
</comment>
<dbReference type="PROSITE" id="PS52039">
    <property type="entry name" value="TOPO_IA_2"/>
    <property type="match status" value="1"/>
</dbReference>
<dbReference type="GO" id="GO:0003677">
    <property type="term" value="F:DNA binding"/>
    <property type="evidence" value="ECO:0007669"/>
    <property type="project" value="UniProtKB-KW"/>
</dbReference>
<dbReference type="InterPro" id="IPR013826">
    <property type="entry name" value="Topo_IA_cen_sub3"/>
</dbReference>
<dbReference type="GO" id="GO:0006310">
    <property type="term" value="P:DNA recombination"/>
    <property type="evidence" value="ECO:0007669"/>
    <property type="project" value="TreeGrafter"/>
</dbReference>
<feature type="domain" description="Topo IA-type catalytic" evidence="5">
    <location>
        <begin position="162"/>
        <end position="573"/>
    </location>
</feature>
<dbReference type="GO" id="GO:0006265">
    <property type="term" value="P:DNA topological change"/>
    <property type="evidence" value="ECO:0007669"/>
    <property type="project" value="InterPro"/>
</dbReference>
<dbReference type="EMBL" id="NAEP01000032">
    <property type="protein sequence ID" value="PDQ35474.1"/>
    <property type="molecule type" value="Genomic_DNA"/>
</dbReference>
<dbReference type="Proteomes" id="UP000219994">
    <property type="component" value="Unassembled WGS sequence"/>
</dbReference>
<proteinExistence type="predicted"/>
<dbReference type="SMART" id="SM00493">
    <property type="entry name" value="TOPRIM"/>
    <property type="match status" value="1"/>
</dbReference>
<evidence type="ECO:0000256" key="4">
    <source>
        <dbReference type="SAM" id="MobiDB-lite"/>
    </source>
</evidence>
<dbReference type="InterPro" id="IPR013497">
    <property type="entry name" value="Topo_IA_cen"/>
</dbReference>
<dbReference type="InterPro" id="IPR000380">
    <property type="entry name" value="Topo_IA"/>
</dbReference>
<keyword evidence="2" id="KW-0238">DNA-binding</keyword>
<evidence type="ECO:0000313" key="6">
    <source>
        <dbReference type="EMBL" id="PDQ35474.1"/>
    </source>
</evidence>
<evidence type="ECO:0000313" key="7">
    <source>
        <dbReference type="Proteomes" id="UP000219994"/>
    </source>
</evidence>
<dbReference type="PANTHER" id="PTHR11390:SF21">
    <property type="entry name" value="DNA TOPOISOMERASE 3-ALPHA"/>
    <property type="match status" value="1"/>
</dbReference>
<sequence>MTVLLVAEKPSAARNMAKALGGMSGCFRGTDYEIVALRGHLYEFAEPHEQVDASLVEKYKSWSVDNLPWNPADIQWKRKPSTRSGIGEILRTLSAKAKTASEIVCATDVDPTGEGGLLFAEPLVELGITPLKLTRMYFTDEAESSIQKAFAQRKEIIGGINQFDEYKKALTRSRFDWLTQQFTRVATTTAAQRAVLRQGRLKSAMLLLVGEQLKAYNEYVKKPFFQNRFRDQNGVVYTNPEEPVFDMASQVPQQYHASAVVVDAKTDKTTAPPGLLDLAGLSSRLSSKGVKADAILATYQKMYEDQVVSYPRTEDKNITTEQFNQMLPFVDKIAMAIGVDTALLIHRVARKTHVKDSGAHGANRPGPKVPTSLDEIGQKYGPTGKFIYEELARSFLAMFAEDYLYQLQTGHLQDYPSFKGRVSVPKSLGWKRVFFEDKSDNDDEGTGKGLGTNADPFVFEGANKRPEHPSMKWLMKQLDKRDVGTGATRTSTYAEITKAQSATNKYPLMVENRGKLTLTEFGQMGYRLLPGTCIGDLGVTEHVYQQMREVADGKKSIDEVIGVVAAWVTQDIETMKHNAQIMRDELGLTEQITQKERYEGDWIPQGRVVKFSREWSGYRFTDDECKAMLRGEKITITAISAKKKAAGAIDPTFVCRGLLEEQEYQGRKYVGFKVIGFGTVDANGDQLPPKMWCNHTFTPDQIKKLAAGQKVFADDFVNKKGKTFAATVHFGTEAGREGQQDKRIIPEFG</sequence>
<evidence type="ECO:0000259" key="5">
    <source>
        <dbReference type="PROSITE" id="PS52039"/>
    </source>
</evidence>
<keyword evidence="3" id="KW-0413">Isomerase</keyword>
<dbReference type="PANTHER" id="PTHR11390">
    <property type="entry name" value="PROKARYOTIC DNA TOPOISOMERASE"/>
    <property type="match status" value="1"/>
</dbReference>
<dbReference type="InterPro" id="IPR013824">
    <property type="entry name" value="Topo_IA_cen_sub1"/>
</dbReference>
<dbReference type="PRINTS" id="PR00417">
    <property type="entry name" value="PRTPISMRASEI"/>
</dbReference>
<name>A0A2A6FRG6_9MICO</name>
<dbReference type="InterPro" id="IPR003602">
    <property type="entry name" value="Topo_IA_DNA-bd_dom"/>
</dbReference>
<evidence type="ECO:0000256" key="1">
    <source>
        <dbReference type="ARBA" id="ARBA00023029"/>
    </source>
</evidence>
<protein>
    <recommendedName>
        <fullName evidence="5">Topo IA-type catalytic domain-containing protein</fullName>
    </recommendedName>
</protein>
<feature type="region of interest" description="Disordered" evidence="4">
    <location>
        <begin position="355"/>
        <end position="374"/>
    </location>
</feature>
<evidence type="ECO:0000256" key="3">
    <source>
        <dbReference type="ARBA" id="ARBA00023235"/>
    </source>
</evidence>
<dbReference type="InterPro" id="IPR006171">
    <property type="entry name" value="TOPRIM_dom"/>
</dbReference>